<feature type="compositionally biased region" description="Polar residues" evidence="9">
    <location>
        <begin position="1"/>
        <end position="14"/>
    </location>
</feature>
<dbReference type="PROSITE" id="PS50250">
    <property type="entry name" value="PCI"/>
    <property type="match status" value="1"/>
</dbReference>
<keyword evidence="12" id="KW-1185">Reference proteome</keyword>
<dbReference type="Pfam" id="PF01399">
    <property type="entry name" value="PCI"/>
    <property type="match status" value="1"/>
</dbReference>
<dbReference type="AlphaFoldDB" id="A0A1L7XMI6"/>
<dbReference type="InterPro" id="IPR019585">
    <property type="entry name" value="Rpn7/CSN1"/>
</dbReference>
<dbReference type="PANTHER" id="PTHR14145">
    <property type="entry name" value="26S PROTESOME SUBUNIT 6"/>
    <property type="match status" value="1"/>
</dbReference>
<dbReference type="Pfam" id="PF10602">
    <property type="entry name" value="RPN7"/>
    <property type="match status" value="1"/>
</dbReference>
<evidence type="ECO:0000256" key="6">
    <source>
        <dbReference type="ARBA" id="ARBA00022790"/>
    </source>
</evidence>
<dbReference type="EMBL" id="FJOG01000035">
    <property type="protein sequence ID" value="CZR66157.1"/>
    <property type="molecule type" value="Genomic_DNA"/>
</dbReference>
<comment type="subcellular location">
    <subcellularLocation>
        <location evidence="2">Cytoplasm</location>
    </subcellularLocation>
    <subcellularLocation>
        <location evidence="1">Nucleus</location>
    </subcellularLocation>
</comment>
<keyword evidence="7" id="KW-0539">Nucleus</keyword>
<comment type="subunit">
    <text evidence="4">Component of the COP9 signalosome (CSN) complex.</text>
</comment>
<name>A0A1L7XMI6_9HELO</name>
<dbReference type="SMART" id="SM00088">
    <property type="entry name" value="PINT"/>
    <property type="match status" value="1"/>
</dbReference>
<evidence type="ECO:0000259" key="10">
    <source>
        <dbReference type="PROSITE" id="PS50250"/>
    </source>
</evidence>
<dbReference type="PANTHER" id="PTHR14145:SF2">
    <property type="entry name" value="COP9 SIGNALOSOME COMPLEX SUBUNIT 1"/>
    <property type="match status" value="1"/>
</dbReference>
<evidence type="ECO:0000256" key="3">
    <source>
        <dbReference type="ARBA" id="ARBA00008793"/>
    </source>
</evidence>
<dbReference type="GO" id="GO:0005737">
    <property type="term" value="C:cytoplasm"/>
    <property type="evidence" value="ECO:0007669"/>
    <property type="project" value="UniProtKB-SubCell"/>
</dbReference>
<feature type="region of interest" description="Disordered" evidence="9">
    <location>
        <begin position="1"/>
        <end position="20"/>
    </location>
</feature>
<accession>A0A1L7XMI6</accession>
<evidence type="ECO:0000256" key="5">
    <source>
        <dbReference type="ARBA" id="ARBA00022490"/>
    </source>
</evidence>
<dbReference type="InterPro" id="IPR036390">
    <property type="entry name" value="WH_DNA-bd_sf"/>
</dbReference>
<gene>
    <name evidence="11" type="ORF">PAC_16058</name>
</gene>
<dbReference type="STRING" id="576137.A0A1L7XMI6"/>
<evidence type="ECO:0000256" key="9">
    <source>
        <dbReference type="SAM" id="MobiDB-lite"/>
    </source>
</evidence>
<proteinExistence type="inferred from homology"/>
<evidence type="ECO:0000313" key="11">
    <source>
        <dbReference type="EMBL" id="CZR66157.1"/>
    </source>
</evidence>
<dbReference type="SUPFAM" id="SSF46785">
    <property type="entry name" value="Winged helix' DNA-binding domain"/>
    <property type="match status" value="1"/>
</dbReference>
<feature type="domain" description="PCI" evidence="10">
    <location>
        <begin position="222"/>
        <end position="395"/>
    </location>
</feature>
<organism evidence="11 12">
    <name type="scientific">Phialocephala subalpina</name>
    <dbReference type="NCBI Taxonomy" id="576137"/>
    <lineage>
        <taxon>Eukaryota</taxon>
        <taxon>Fungi</taxon>
        <taxon>Dikarya</taxon>
        <taxon>Ascomycota</taxon>
        <taxon>Pezizomycotina</taxon>
        <taxon>Leotiomycetes</taxon>
        <taxon>Helotiales</taxon>
        <taxon>Mollisiaceae</taxon>
        <taxon>Phialocephala</taxon>
        <taxon>Phialocephala fortinii species complex</taxon>
    </lineage>
</organism>
<comment type="similarity">
    <text evidence="3">Belongs to the CSN1 family.</text>
</comment>
<evidence type="ECO:0000256" key="2">
    <source>
        <dbReference type="ARBA" id="ARBA00004496"/>
    </source>
</evidence>
<evidence type="ECO:0000256" key="8">
    <source>
        <dbReference type="ARBA" id="ARBA00067814"/>
    </source>
</evidence>
<reference evidence="11 12" key="1">
    <citation type="submission" date="2016-03" db="EMBL/GenBank/DDBJ databases">
        <authorList>
            <person name="Ploux O."/>
        </authorList>
    </citation>
    <scope>NUCLEOTIDE SEQUENCE [LARGE SCALE GENOMIC DNA]</scope>
    <source>
        <strain evidence="11 12">UAMH 11012</strain>
    </source>
</reference>
<dbReference type="OrthoDB" id="422427at2759"/>
<keyword evidence="5" id="KW-0963">Cytoplasm</keyword>
<protein>
    <recommendedName>
        <fullName evidence="8">COP9 signalosome complex subunit 1</fullName>
    </recommendedName>
</protein>
<dbReference type="InterPro" id="IPR000717">
    <property type="entry name" value="PCI_dom"/>
</dbReference>
<keyword evidence="6" id="KW-0736">Signalosome</keyword>
<dbReference type="GO" id="GO:0008180">
    <property type="term" value="C:COP9 signalosome"/>
    <property type="evidence" value="ECO:0007669"/>
    <property type="project" value="UniProtKB-KW"/>
</dbReference>
<evidence type="ECO:0000256" key="7">
    <source>
        <dbReference type="ARBA" id="ARBA00023242"/>
    </source>
</evidence>
<sequence>MASSQGAPLSPTATRSRKPLVVTEQPKFDLESYIANYTGRTRLERLLLIGHCSSVVGVDALKLAVKDAKLGKDITRYLDAQTPLETLAPGEREATRDLAWMDKTKALNLAEISRLESEVKGYKNNLIKESTRIGNEDLGKHFQAIGDLPRAFEAYSRMRADAQTGKHIIEISRHLIEVGVEQRNWIAVTSNVQKIKGVMDSKDPDKSLQPFLCAAEGLASLDGGEYYNAALQFLQTDSGMGTSCNTIISPNDIAVYGGLCALATMERNDLNKRVLENSNFRTYLELEPHIRRAIGFFVNSRYSQCLTVLESYRADYLLDIHLSKHVDDLYYMVRSKSIVQYFIPFSCVTLDSLNEAFAAPGKTIDKELAMMIKNQELEARIDTQNRLLTSVPLAPRASLQASTLQTAKEYEREARRRIQHMNIHGADLEIKGKKNANQLPGVDEFYDAGIGGRELRSGRNVAF</sequence>
<dbReference type="Proteomes" id="UP000184330">
    <property type="component" value="Unassembled WGS sequence"/>
</dbReference>
<dbReference type="Gene3D" id="1.25.40.570">
    <property type="match status" value="1"/>
</dbReference>
<dbReference type="FunFam" id="1.25.40.570:FF:000022">
    <property type="entry name" value="COP9 signalosome complex subunit 1"/>
    <property type="match status" value="1"/>
</dbReference>
<evidence type="ECO:0000256" key="1">
    <source>
        <dbReference type="ARBA" id="ARBA00004123"/>
    </source>
</evidence>
<evidence type="ECO:0000256" key="4">
    <source>
        <dbReference type="ARBA" id="ARBA00011098"/>
    </source>
</evidence>
<evidence type="ECO:0000313" key="12">
    <source>
        <dbReference type="Proteomes" id="UP000184330"/>
    </source>
</evidence>
<dbReference type="InterPro" id="IPR045135">
    <property type="entry name" value="Rpn7_N"/>
</dbReference>